<proteinExistence type="inferred from homology"/>
<comment type="similarity">
    <text evidence="1">Belongs to the TBP family.</text>
</comment>
<keyword evidence="2" id="KW-0677">Repeat</keyword>
<dbReference type="Proteomes" id="UP000011607">
    <property type="component" value="Unassembled WGS sequence"/>
</dbReference>
<accession>M0LUV7</accession>
<dbReference type="AlphaFoldDB" id="M0LUV7"/>
<sequence length="93" mass="10520">MNEVDFTINNIVAKASIGREIELNALAEDLEKGEIDYSALSQRLTYRFPKNNCTIVLFRTGQAMLMGSSTIDAVDTTWKTFEDELQVLLQTEE</sequence>
<evidence type="ECO:0000256" key="4">
    <source>
        <dbReference type="ARBA" id="ARBA00023163"/>
    </source>
</evidence>
<dbReference type="RefSeq" id="WP_006673119.1">
    <property type="nucleotide sequence ID" value="NZ_AOMA01000108.1"/>
</dbReference>
<reference evidence="5 6" key="1">
    <citation type="journal article" date="2014" name="PLoS Genet.">
        <title>Phylogenetically driven sequencing of extremely halophilic archaea reveals strategies for static and dynamic osmo-response.</title>
        <authorList>
            <person name="Becker E.A."/>
            <person name="Seitzer P.M."/>
            <person name="Tritt A."/>
            <person name="Larsen D."/>
            <person name="Krusor M."/>
            <person name="Yao A.I."/>
            <person name="Wu D."/>
            <person name="Madern D."/>
            <person name="Eisen J.A."/>
            <person name="Darling A.E."/>
            <person name="Facciotti M.T."/>
        </authorList>
    </citation>
    <scope>NUCLEOTIDE SEQUENCE [LARGE SCALE GENOMIC DNA]</scope>
    <source>
        <strain evidence="5 6">JCM 10879</strain>
    </source>
</reference>
<organism evidence="5 6">
    <name type="scientific">Halobiforma nitratireducens JCM 10879</name>
    <dbReference type="NCBI Taxonomy" id="1227454"/>
    <lineage>
        <taxon>Archaea</taxon>
        <taxon>Methanobacteriati</taxon>
        <taxon>Methanobacteriota</taxon>
        <taxon>Stenosarchaea group</taxon>
        <taxon>Halobacteria</taxon>
        <taxon>Halobacteriales</taxon>
        <taxon>Natrialbaceae</taxon>
        <taxon>Halobiforma</taxon>
    </lineage>
</organism>
<evidence type="ECO:0000256" key="2">
    <source>
        <dbReference type="ARBA" id="ARBA00022737"/>
    </source>
</evidence>
<dbReference type="Gene3D" id="3.30.310.10">
    <property type="entry name" value="TATA-Binding Protein"/>
    <property type="match status" value="1"/>
</dbReference>
<dbReference type="SUPFAM" id="SSF55945">
    <property type="entry name" value="TATA-box binding protein-like"/>
    <property type="match status" value="1"/>
</dbReference>
<dbReference type="GO" id="GO:0003677">
    <property type="term" value="F:DNA binding"/>
    <property type="evidence" value="ECO:0007669"/>
    <property type="project" value="UniProtKB-KW"/>
</dbReference>
<keyword evidence="4" id="KW-0804">Transcription</keyword>
<dbReference type="InterPro" id="IPR000814">
    <property type="entry name" value="TBP"/>
</dbReference>
<name>M0LUV7_9EURY</name>
<comment type="caution">
    <text evidence="5">The sequence shown here is derived from an EMBL/GenBank/DDBJ whole genome shotgun (WGS) entry which is preliminary data.</text>
</comment>
<dbReference type="InterPro" id="IPR012295">
    <property type="entry name" value="TBP_dom_sf"/>
</dbReference>
<evidence type="ECO:0000313" key="6">
    <source>
        <dbReference type="Proteomes" id="UP000011607"/>
    </source>
</evidence>
<protein>
    <submittedName>
        <fullName evidence="5">Transcription factor</fullName>
    </submittedName>
</protein>
<evidence type="ECO:0000313" key="5">
    <source>
        <dbReference type="EMBL" id="EMA37241.1"/>
    </source>
</evidence>
<evidence type="ECO:0000256" key="3">
    <source>
        <dbReference type="ARBA" id="ARBA00023125"/>
    </source>
</evidence>
<gene>
    <name evidence="5" type="ORF">C446_11060</name>
</gene>
<dbReference type="EMBL" id="AOMA01000108">
    <property type="protein sequence ID" value="EMA37241.1"/>
    <property type="molecule type" value="Genomic_DNA"/>
</dbReference>
<keyword evidence="3" id="KW-0238">DNA-binding</keyword>
<dbReference type="Pfam" id="PF00352">
    <property type="entry name" value="TBP"/>
    <property type="match status" value="1"/>
</dbReference>
<keyword evidence="6" id="KW-1185">Reference proteome</keyword>
<dbReference type="GO" id="GO:0006352">
    <property type="term" value="P:DNA-templated transcription initiation"/>
    <property type="evidence" value="ECO:0007669"/>
    <property type="project" value="InterPro"/>
</dbReference>
<evidence type="ECO:0000256" key="1">
    <source>
        <dbReference type="ARBA" id="ARBA00005560"/>
    </source>
</evidence>